<evidence type="ECO:0000256" key="1">
    <source>
        <dbReference type="SAM" id="MobiDB-lite"/>
    </source>
</evidence>
<keyword evidence="4" id="KW-1185">Reference proteome</keyword>
<accession>A0A4S8PAR5</accession>
<gene>
    <name evidence="3" type="ORF">E9998_17655</name>
</gene>
<protein>
    <submittedName>
        <fullName evidence="3">Uncharacterized protein</fullName>
    </submittedName>
</protein>
<dbReference type="RefSeq" id="WP_136531007.1">
    <property type="nucleotide sequence ID" value="NZ_STGX01000013.1"/>
</dbReference>
<evidence type="ECO:0000313" key="4">
    <source>
        <dbReference type="Proteomes" id="UP000305792"/>
    </source>
</evidence>
<dbReference type="Proteomes" id="UP000305792">
    <property type="component" value="Unassembled WGS sequence"/>
</dbReference>
<keyword evidence="2" id="KW-0732">Signal</keyword>
<organism evidence="3 4">
    <name type="scientific">Glycomyces paridis</name>
    <dbReference type="NCBI Taxonomy" id="2126555"/>
    <lineage>
        <taxon>Bacteria</taxon>
        <taxon>Bacillati</taxon>
        <taxon>Actinomycetota</taxon>
        <taxon>Actinomycetes</taxon>
        <taxon>Glycomycetales</taxon>
        <taxon>Glycomycetaceae</taxon>
        <taxon>Glycomyces</taxon>
    </lineage>
</organism>
<comment type="caution">
    <text evidence="3">The sequence shown here is derived from an EMBL/GenBank/DDBJ whole genome shotgun (WGS) entry which is preliminary data.</text>
</comment>
<proteinExistence type="predicted"/>
<dbReference type="AlphaFoldDB" id="A0A4S8PAR5"/>
<evidence type="ECO:0000313" key="3">
    <source>
        <dbReference type="EMBL" id="THV26811.1"/>
    </source>
</evidence>
<sequence>MSWKKTGWIVGAASAVAAVVAFAANVTTVAGWFGVGPEGDGGGESPATSVAAKYVADCEADGYSREQCERSRDLDPSSAWTGELYEDEEPEPTGGGETSEDPGPSEYDVYLEECQYFGYTQDECATSWDSDPGTTWTGQLYPLSEQDAYMLDCQNAGYAWEDCDTSWRNDPSNVWTGQLYGPSEQEVYLEDCQNAGYNQDACDTSWYNDPGNVWTGQLY</sequence>
<dbReference type="OrthoDB" id="9762169at2"/>
<feature type="region of interest" description="Disordered" evidence="1">
    <location>
        <begin position="65"/>
        <end position="105"/>
    </location>
</feature>
<feature type="compositionally biased region" description="Basic and acidic residues" evidence="1">
    <location>
        <begin position="65"/>
        <end position="75"/>
    </location>
</feature>
<feature type="signal peptide" evidence="2">
    <location>
        <begin position="1"/>
        <end position="23"/>
    </location>
</feature>
<evidence type="ECO:0000256" key="2">
    <source>
        <dbReference type="SAM" id="SignalP"/>
    </source>
</evidence>
<dbReference type="EMBL" id="STGX01000013">
    <property type="protein sequence ID" value="THV26811.1"/>
    <property type="molecule type" value="Genomic_DNA"/>
</dbReference>
<reference evidence="3 4" key="1">
    <citation type="journal article" date="2018" name="Int. J. Syst. Evol. Microbiol.">
        <title>Glycomyces paridis sp. nov., isolated from the medicinal plant Paris polyphylla.</title>
        <authorList>
            <person name="Fang X.M."/>
            <person name="Bai J.L."/>
            <person name="Su J."/>
            <person name="Zhao L.L."/>
            <person name="Liu H.Y."/>
            <person name="Ma B.P."/>
            <person name="Zhang Y.Q."/>
            <person name="Yu L.Y."/>
        </authorList>
    </citation>
    <scope>NUCLEOTIDE SEQUENCE [LARGE SCALE GENOMIC DNA]</scope>
    <source>
        <strain evidence="3 4">CPCC 204357</strain>
    </source>
</reference>
<feature type="chain" id="PRO_5020541675" evidence="2">
    <location>
        <begin position="24"/>
        <end position="219"/>
    </location>
</feature>
<name>A0A4S8PAR5_9ACTN</name>